<feature type="binding site" evidence="7">
    <location>
        <position position="134"/>
    </location>
    <ligand>
        <name>Zn(2+)</name>
        <dbReference type="ChEBI" id="CHEBI:29105"/>
        <note>catalytic</note>
    </ligand>
</feature>
<dbReference type="PROSITE" id="PS01306">
    <property type="entry name" value="UPF0054"/>
    <property type="match status" value="1"/>
</dbReference>
<dbReference type="InterPro" id="IPR023091">
    <property type="entry name" value="MetalPrtase_cat_dom_sf_prd"/>
</dbReference>
<sequence length="169" mass="19417">MKLTIFYQNSGVKKDTSSMESVISALQSVLAKNLTKNPHFAGVKEVSMTMTLCGKTKIRTLNKQYRQKDYVTDVLSFPIYDNLRPDKKPRGRNLSQMDLGDLVICKEKALSQAREFEITYEQEVVHLAVHGFLHLIGFDHEISNKEEKIMEAHENELVGQVYKILKKKK</sequence>
<keyword evidence="7" id="KW-0698">rRNA processing</keyword>
<evidence type="ECO:0000256" key="2">
    <source>
        <dbReference type="ARBA" id="ARBA00022722"/>
    </source>
</evidence>
<keyword evidence="9" id="KW-1185">Reference proteome</keyword>
<keyword evidence="7" id="KW-0963">Cytoplasm</keyword>
<evidence type="ECO:0000256" key="5">
    <source>
        <dbReference type="ARBA" id="ARBA00022801"/>
    </source>
</evidence>
<dbReference type="RefSeq" id="WP_323575006.1">
    <property type="nucleotide sequence ID" value="NZ_JAYGJQ010000001.1"/>
</dbReference>
<evidence type="ECO:0000313" key="8">
    <source>
        <dbReference type="EMBL" id="MEA9355449.1"/>
    </source>
</evidence>
<keyword evidence="6 7" id="KW-0862">Zinc</keyword>
<dbReference type="InterPro" id="IPR002036">
    <property type="entry name" value="YbeY"/>
</dbReference>
<keyword evidence="4 7" id="KW-0255">Endonuclease</keyword>
<dbReference type="EMBL" id="JAYGJQ010000001">
    <property type="protein sequence ID" value="MEA9355449.1"/>
    <property type="molecule type" value="Genomic_DNA"/>
</dbReference>
<dbReference type="SUPFAM" id="SSF55486">
    <property type="entry name" value="Metalloproteases ('zincins'), catalytic domain"/>
    <property type="match status" value="1"/>
</dbReference>
<dbReference type="EC" id="3.1.-.-" evidence="7"/>
<protein>
    <recommendedName>
        <fullName evidence="7">Endoribonuclease YbeY</fullName>
        <ecNumber evidence="7">3.1.-.-</ecNumber>
    </recommendedName>
</protein>
<comment type="function">
    <text evidence="7">Single strand-specific metallo-endoribonuclease involved in late-stage 70S ribosome quality control and in maturation of the 3' terminus of the 16S rRNA.</text>
</comment>
<feature type="binding site" evidence="7">
    <location>
        <position position="140"/>
    </location>
    <ligand>
        <name>Zn(2+)</name>
        <dbReference type="ChEBI" id="CHEBI:29105"/>
        <note>catalytic</note>
    </ligand>
</feature>
<name>A0ABU5VQY2_9BACT</name>
<dbReference type="Proteomes" id="UP001302274">
    <property type="component" value="Unassembled WGS sequence"/>
</dbReference>
<dbReference type="InterPro" id="IPR020549">
    <property type="entry name" value="YbeY_CS"/>
</dbReference>
<evidence type="ECO:0000256" key="6">
    <source>
        <dbReference type="ARBA" id="ARBA00022833"/>
    </source>
</evidence>
<reference evidence="8 9" key="1">
    <citation type="submission" date="2023-11" db="EMBL/GenBank/DDBJ databases">
        <title>A Novel Polar Bacteriovorax (B. antarcticus) Isolated from the Biocrust in Antarctica.</title>
        <authorList>
            <person name="Mun W."/>
            <person name="Choi S.Y."/>
            <person name="Mitchell R.J."/>
        </authorList>
    </citation>
    <scope>NUCLEOTIDE SEQUENCE [LARGE SCALE GENOMIC DNA]</scope>
    <source>
        <strain evidence="8 9">PP10</strain>
    </source>
</reference>
<keyword evidence="5 7" id="KW-0378">Hydrolase</keyword>
<comment type="subcellular location">
    <subcellularLocation>
        <location evidence="7">Cytoplasm</location>
    </subcellularLocation>
</comment>
<evidence type="ECO:0000256" key="7">
    <source>
        <dbReference type="HAMAP-Rule" id="MF_00009"/>
    </source>
</evidence>
<dbReference type="NCBIfam" id="TIGR00043">
    <property type="entry name" value="rRNA maturation RNase YbeY"/>
    <property type="match status" value="1"/>
</dbReference>
<comment type="cofactor">
    <cofactor evidence="7">
        <name>Zn(2+)</name>
        <dbReference type="ChEBI" id="CHEBI:29105"/>
    </cofactor>
    <text evidence="7">Binds 1 zinc ion.</text>
</comment>
<dbReference type="PANTHER" id="PTHR46986:SF1">
    <property type="entry name" value="ENDORIBONUCLEASE YBEY, CHLOROPLASTIC"/>
    <property type="match status" value="1"/>
</dbReference>
<evidence type="ECO:0000256" key="4">
    <source>
        <dbReference type="ARBA" id="ARBA00022759"/>
    </source>
</evidence>
<comment type="caution">
    <text evidence="8">The sequence shown here is derived from an EMBL/GenBank/DDBJ whole genome shotgun (WGS) entry which is preliminary data.</text>
</comment>
<keyword evidence="7" id="KW-0690">Ribosome biogenesis</keyword>
<evidence type="ECO:0000256" key="1">
    <source>
        <dbReference type="ARBA" id="ARBA00010875"/>
    </source>
</evidence>
<dbReference type="HAMAP" id="MF_00009">
    <property type="entry name" value="Endoribonucl_YbeY"/>
    <property type="match status" value="1"/>
</dbReference>
<dbReference type="Pfam" id="PF02130">
    <property type="entry name" value="YbeY"/>
    <property type="match status" value="1"/>
</dbReference>
<feature type="binding site" evidence="7">
    <location>
        <position position="130"/>
    </location>
    <ligand>
        <name>Zn(2+)</name>
        <dbReference type="ChEBI" id="CHEBI:29105"/>
        <note>catalytic</note>
    </ligand>
</feature>
<keyword evidence="2 7" id="KW-0540">Nuclease</keyword>
<gene>
    <name evidence="7 8" type="primary">ybeY</name>
    <name evidence="8" type="ORF">SHI21_04530</name>
</gene>
<dbReference type="Gene3D" id="3.40.390.30">
    <property type="entry name" value="Metalloproteases ('zincins'), catalytic domain"/>
    <property type="match status" value="1"/>
</dbReference>
<proteinExistence type="inferred from homology"/>
<dbReference type="PANTHER" id="PTHR46986">
    <property type="entry name" value="ENDORIBONUCLEASE YBEY, CHLOROPLASTIC"/>
    <property type="match status" value="1"/>
</dbReference>
<accession>A0ABU5VQY2</accession>
<evidence type="ECO:0000256" key="3">
    <source>
        <dbReference type="ARBA" id="ARBA00022723"/>
    </source>
</evidence>
<organism evidence="8 9">
    <name type="scientific">Bacteriovorax antarcticus</name>
    <dbReference type="NCBI Taxonomy" id="3088717"/>
    <lineage>
        <taxon>Bacteria</taxon>
        <taxon>Pseudomonadati</taxon>
        <taxon>Bdellovibrionota</taxon>
        <taxon>Bacteriovoracia</taxon>
        <taxon>Bacteriovoracales</taxon>
        <taxon>Bacteriovoracaceae</taxon>
        <taxon>Bacteriovorax</taxon>
    </lineage>
</organism>
<evidence type="ECO:0000313" key="9">
    <source>
        <dbReference type="Proteomes" id="UP001302274"/>
    </source>
</evidence>
<comment type="similarity">
    <text evidence="1 7">Belongs to the endoribonuclease YbeY family.</text>
</comment>
<keyword evidence="3 7" id="KW-0479">Metal-binding</keyword>